<proteinExistence type="predicted"/>
<feature type="compositionally biased region" description="Basic and acidic residues" evidence="1">
    <location>
        <begin position="10"/>
        <end position="26"/>
    </location>
</feature>
<dbReference type="OrthoDB" id="10502772at2759"/>
<evidence type="ECO:0000313" key="2">
    <source>
        <dbReference type="EMBL" id="KAF6764192.1"/>
    </source>
</evidence>
<sequence length="398" mass="44920">MRRQLTGDPYGERVDCGRGSRHGKDTRRTRLGSFQVAHDVGWTRRTDREKRELPSGYESYTFSAQDSSIPFSHYTEIPIPVFSDRLYAMLFIGEDVHSKIIRINLSSYAAANGTPIIHWNIAHFRQPGQEYSCIGLLFIVHALVAEFAGKHWDVPLPNHPIPPGLHMNPFEALLRREDAAMDSSRSTLTSEDRASLFPTYLFVHLWLTFVHGPAHCNIIIPYRVHTKWVEERLKTLGSRTVQESRLETLALHGSEITNRIANGRWACGSRRSCARNGTGNSKLYPHNCNFGQSGFPTLTSLEVTTFPPHKTAYKLAKVRLGASRFSDAAMYWKMWQEADRLRPIRVLGTTGVTDDTWTVSNVSRARVAHVDWTAAGGGRTLTNYVFGLSKVGRPVKSR</sequence>
<evidence type="ECO:0000256" key="1">
    <source>
        <dbReference type="SAM" id="MobiDB-lite"/>
    </source>
</evidence>
<feature type="region of interest" description="Disordered" evidence="1">
    <location>
        <begin position="1"/>
        <end position="26"/>
    </location>
</feature>
<comment type="caution">
    <text evidence="2">The sequence shown here is derived from an EMBL/GenBank/DDBJ whole genome shotgun (WGS) entry which is preliminary data.</text>
</comment>
<protein>
    <submittedName>
        <fullName evidence="2">Uncharacterized protein</fullName>
    </submittedName>
</protein>
<reference evidence="2 3" key="1">
    <citation type="submission" date="2020-07" db="EMBL/GenBank/DDBJ databases">
        <title>Comparative genomics of pyrophilous fungi reveals a link between fire events and developmental genes.</title>
        <authorList>
            <consortium name="DOE Joint Genome Institute"/>
            <person name="Steindorff A.S."/>
            <person name="Carver A."/>
            <person name="Calhoun S."/>
            <person name="Stillman K."/>
            <person name="Liu H."/>
            <person name="Lipzen A."/>
            <person name="Pangilinan J."/>
            <person name="Labutti K."/>
            <person name="Bruns T.D."/>
            <person name="Grigoriev I.V."/>
        </authorList>
    </citation>
    <scope>NUCLEOTIDE SEQUENCE [LARGE SCALE GENOMIC DNA]</scope>
    <source>
        <strain evidence="2 3">CBS 144469</strain>
    </source>
</reference>
<evidence type="ECO:0000313" key="3">
    <source>
        <dbReference type="Proteomes" id="UP000521943"/>
    </source>
</evidence>
<accession>A0A8H6MGU2</accession>
<dbReference type="EMBL" id="JACGCI010000004">
    <property type="protein sequence ID" value="KAF6764192.1"/>
    <property type="molecule type" value="Genomic_DNA"/>
</dbReference>
<gene>
    <name evidence="2" type="ORF">DFP72DRAFT_1040084</name>
</gene>
<dbReference type="Proteomes" id="UP000521943">
    <property type="component" value="Unassembled WGS sequence"/>
</dbReference>
<keyword evidence="3" id="KW-1185">Reference proteome</keyword>
<organism evidence="2 3">
    <name type="scientific">Ephemerocybe angulata</name>
    <dbReference type="NCBI Taxonomy" id="980116"/>
    <lineage>
        <taxon>Eukaryota</taxon>
        <taxon>Fungi</taxon>
        <taxon>Dikarya</taxon>
        <taxon>Basidiomycota</taxon>
        <taxon>Agaricomycotina</taxon>
        <taxon>Agaricomycetes</taxon>
        <taxon>Agaricomycetidae</taxon>
        <taxon>Agaricales</taxon>
        <taxon>Agaricineae</taxon>
        <taxon>Psathyrellaceae</taxon>
        <taxon>Ephemerocybe</taxon>
    </lineage>
</organism>
<name>A0A8H6MGU2_9AGAR</name>
<dbReference type="AlphaFoldDB" id="A0A8H6MGU2"/>